<dbReference type="OrthoDB" id="1938625at2759"/>
<proteinExistence type="predicted"/>
<sequence length="574" mass="68073">MDQKKTRSKKTKDVYPFDNTLSKLKHNWISYPAFVDPLCKLIRWSCDGDDDFEKDVGDVVLVMFKWFFKDSGWENSQKVDVSLVVISGEDEVEREMVKGQKYPYILRLNNCNGRTVSMWFDNWSSIGPLHQYITYRDLYDARLDVDLKVSEMVRDNNWVWPSEWYRKFNVVTNIEVPDINPNKCDEVVWKTSSGMEKDFAVKNVCRELRSNVPVVTWWKLVWYSQCIPKHAFILWIAINNRMNTQDRLQKWGYLELVNVVIDANELNLQYLVFEEDEEDKWYHLDVSRMIKEYKSKVEKELLQVCNKVSHPAVKQAFTRHLADVKAGTIPAQNHRPHLHNKDEKRMSTKQKFKANDVIRAAADNINDVMKELRDIIISSKSVDDDKDVSSIIKECRSKVVNQLQYICDNNVSSYNQAFVHIKSKIHEWYHLDVSRMIKEYKSKVEKELLQVCNKVSHPAVKQAFTRHLADVKAGTIPAQNHRPHLHNKDEKRMSTKQKMRFIQKKKRSRLLMRRRELISVKHKPPLFLEHHRHSQFCFKNNYFDRMYGHLRKSPPKEEEDSEPEFVECDDIDDV</sequence>
<name>A0A2U1KUT9_ARTAN</name>
<gene>
    <name evidence="3" type="ORF">CTI12_AA562110</name>
</gene>
<evidence type="ECO:0000313" key="4">
    <source>
        <dbReference type="Proteomes" id="UP000245207"/>
    </source>
</evidence>
<keyword evidence="3" id="KW-0548">Nucleotidyltransferase</keyword>
<dbReference type="AlphaFoldDB" id="A0A2U1KUT9"/>
<feature type="compositionally biased region" description="Acidic residues" evidence="1">
    <location>
        <begin position="557"/>
        <end position="574"/>
    </location>
</feature>
<reference evidence="3 4" key="1">
    <citation type="journal article" date="2018" name="Mol. Plant">
        <title>The genome of Artemisia annua provides insight into the evolution of Asteraceae family and artemisinin biosynthesis.</title>
        <authorList>
            <person name="Shen Q."/>
            <person name="Zhang L."/>
            <person name="Liao Z."/>
            <person name="Wang S."/>
            <person name="Yan T."/>
            <person name="Shi P."/>
            <person name="Liu M."/>
            <person name="Fu X."/>
            <person name="Pan Q."/>
            <person name="Wang Y."/>
            <person name="Lv Z."/>
            <person name="Lu X."/>
            <person name="Zhang F."/>
            <person name="Jiang W."/>
            <person name="Ma Y."/>
            <person name="Chen M."/>
            <person name="Hao X."/>
            <person name="Li L."/>
            <person name="Tang Y."/>
            <person name="Lv G."/>
            <person name="Zhou Y."/>
            <person name="Sun X."/>
            <person name="Brodelius P.E."/>
            <person name="Rose J.K.C."/>
            <person name="Tang K."/>
        </authorList>
    </citation>
    <scope>NUCLEOTIDE SEQUENCE [LARGE SCALE GENOMIC DNA]</scope>
    <source>
        <strain evidence="4">cv. Huhao1</strain>
        <tissue evidence="3">Leaf</tissue>
    </source>
</reference>
<organism evidence="3 4">
    <name type="scientific">Artemisia annua</name>
    <name type="common">Sweet wormwood</name>
    <dbReference type="NCBI Taxonomy" id="35608"/>
    <lineage>
        <taxon>Eukaryota</taxon>
        <taxon>Viridiplantae</taxon>
        <taxon>Streptophyta</taxon>
        <taxon>Embryophyta</taxon>
        <taxon>Tracheophyta</taxon>
        <taxon>Spermatophyta</taxon>
        <taxon>Magnoliopsida</taxon>
        <taxon>eudicotyledons</taxon>
        <taxon>Gunneridae</taxon>
        <taxon>Pentapetalae</taxon>
        <taxon>asterids</taxon>
        <taxon>campanulids</taxon>
        <taxon>Asterales</taxon>
        <taxon>Asteraceae</taxon>
        <taxon>Asteroideae</taxon>
        <taxon>Anthemideae</taxon>
        <taxon>Artemisiinae</taxon>
        <taxon>Artemisia</taxon>
    </lineage>
</organism>
<keyword evidence="4" id="KW-1185">Reference proteome</keyword>
<dbReference type="EMBL" id="PKPP01013741">
    <property type="protein sequence ID" value="PWA40519.1"/>
    <property type="molecule type" value="Genomic_DNA"/>
</dbReference>
<dbReference type="InterPro" id="IPR026960">
    <property type="entry name" value="RVT-Znf"/>
</dbReference>
<feature type="domain" description="Reverse transcriptase zinc-binding" evidence="2">
    <location>
        <begin position="199"/>
        <end position="253"/>
    </location>
</feature>
<evidence type="ECO:0000313" key="3">
    <source>
        <dbReference type="EMBL" id="PWA40519.1"/>
    </source>
</evidence>
<accession>A0A2U1KUT9</accession>
<dbReference type="STRING" id="35608.A0A2U1KUT9"/>
<dbReference type="Pfam" id="PF13966">
    <property type="entry name" value="zf-RVT"/>
    <property type="match status" value="1"/>
</dbReference>
<dbReference type="GO" id="GO:0003964">
    <property type="term" value="F:RNA-directed DNA polymerase activity"/>
    <property type="evidence" value="ECO:0007669"/>
    <property type="project" value="UniProtKB-KW"/>
</dbReference>
<feature type="region of interest" description="Disordered" evidence="1">
    <location>
        <begin position="478"/>
        <end position="498"/>
    </location>
</feature>
<feature type="region of interest" description="Disordered" evidence="1">
    <location>
        <begin position="552"/>
        <end position="574"/>
    </location>
</feature>
<comment type="caution">
    <text evidence="3">The sequence shown here is derived from an EMBL/GenBank/DDBJ whole genome shotgun (WGS) entry which is preliminary data.</text>
</comment>
<evidence type="ECO:0000256" key="1">
    <source>
        <dbReference type="SAM" id="MobiDB-lite"/>
    </source>
</evidence>
<protein>
    <submittedName>
        <fullName evidence="3">RNA-directed DNA polymerase, eukaryota, Reverse transcriptase zinc-binding domain protein</fullName>
    </submittedName>
</protein>
<keyword evidence="3" id="KW-0695">RNA-directed DNA polymerase</keyword>
<evidence type="ECO:0000259" key="2">
    <source>
        <dbReference type="Pfam" id="PF13966"/>
    </source>
</evidence>
<keyword evidence="3" id="KW-0808">Transferase</keyword>
<dbReference type="Proteomes" id="UP000245207">
    <property type="component" value="Unassembled WGS sequence"/>
</dbReference>